<dbReference type="Proteomes" id="UP000005239">
    <property type="component" value="Unassembled WGS sequence"/>
</dbReference>
<accession>A0A2A6CY31</accession>
<evidence type="ECO:0000256" key="5">
    <source>
        <dbReference type="ARBA" id="ARBA00022840"/>
    </source>
</evidence>
<dbReference type="PANTHER" id="PTHR43788">
    <property type="entry name" value="DNA2/NAM7 HELICASE FAMILY MEMBER"/>
    <property type="match status" value="1"/>
</dbReference>
<dbReference type="OrthoDB" id="5851052at2759"/>
<keyword evidence="2" id="KW-0547">Nucleotide-binding</keyword>
<dbReference type="EnsemblMetazoa" id="PPA33709.1">
    <property type="protein sequence ID" value="PPA33709.1"/>
    <property type="gene ID" value="WBGene00272078"/>
</dbReference>
<comment type="similarity">
    <text evidence="1">Belongs to the DNA2/NAM7 helicase family.</text>
</comment>
<reference evidence="7" key="1">
    <citation type="journal article" date="2008" name="Nat. Genet.">
        <title>The Pristionchus pacificus genome provides a unique perspective on nematode lifestyle and parasitism.</title>
        <authorList>
            <person name="Dieterich C."/>
            <person name="Clifton S.W."/>
            <person name="Schuster L.N."/>
            <person name="Chinwalla A."/>
            <person name="Delehaunty K."/>
            <person name="Dinkelacker I."/>
            <person name="Fulton L."/>
            <person name="Fulton R."/>
            <person name="Godfrey J."/>
            <person name="Minx P."/>
            <person name="Mitreva M."/>
            <person name="Roeseler W."/>
            <person name="Tian H."/>
            <person name="Witte H."/>
            <person name="Yang S.P."/>
            <person name="Wilson R.K."/>
            <person name="Sommer R.J."/>
        </authorList>
    </citation>
    <scope>NUCLEOTIDE SEQUENCE [LARGE SCALE GENOMIC DNA]</scope>
    <source>
        <strain evidence="7">PS312</strain>
    </source>
</reference>
<dbReference type="PANTHER" id="PTHR43788:SF16">
    <property type="entry name" value="HELICASE WITH ZINC FINGER 2"/>
    <property type="match status" value="1"/>
</dbReference>
<dbReference type="InterPro" id="IPR047187">
    <property type="entry name" value="SF1_C_Upf1"/>
</dbReference>
<accession>A0A8R1ULI4</accession>
<dbReference type="InterPro" id="IPR050534">
    <property type="entry name" value="Coronavir_polyprotein_1ab"/>
</dbReference>
<keyword evidence="3" id="KW-0378">Hydrolase</keyword>
<dbReference type="GO" id="GO:0043139">
    <property type="term" value="F:5'-3' DNA helicase activity"/>
    <property type="evidence" value="ECO:0000318"/>
    <property type="project" value="GO_Central"/>
</dbReference>
<keyword evidence="7" id="KW-1185">Reference proteome</keyword>
<protein>
    <submittedName>
        <fullName evidence="6">Uncharacterized protein</fullName>
    </submittedName>
</protein>
<dbReference type="GO" id="GO:0016787">
    <property type="term" value="F:hydrolase activity"/>
    <property type="evidence" value="ECO:0007669"/>
    <property type="project" value="UniProtKB-KW"/>
</dbReference>
<evidence type="ECO:0000256" key="2">
    <source>
        <dbReference type="ARBA" id="ARBA00022741"/>
    </source>
</evidence>
<dbReference type="InterPro" id="IPR041679">
    <property type="entry name" value="DNA2/NAM7-like_C"/>
</dbReference>
<dbReference type="InterPro" id="IPR027417">
    <property type="entry name" value="P-loop_NTPase"/>
</dbReference>
<dbReference type="Gene3D" id="3.40.50.300">
    <property type="entry name" value="P-loop containing nucleotide triphosphate hydrolases"/>
    <property type="match status" value="2"/>
</dbReference>
<evidence type="ECO:0000313" key="6">
    <source>
        <dbReference type="EnsemblMetazoa" id="PPA33709.1"/>
    </source>
</evidence>
<dbReference type="CDD" id="cd18808">
    <property type="entry name" value="SF1_C_Upf1"/>
    <property type="match status" value="1"/>
</dbReference>
<keyword evidence="5" id="KW-0067">ATP-binding</keyword>
<evidence type="ECO:0000256" key="4">
    <source>
        <dbReference type="ARBA" id="ARBA00022806"/>
    </source>
</evidence>
<dbReference type="InterPro" id="IPR041677">
    <property type="entry name" value="DNA2/NAM7_AAA_11"/>
</dbReference>
<gene>
    <name evidence="6" type="primary">WBGene00272078</name>
</gene>
<keyword evidence="4" id="KW-0347">Helicase</keyword>
<dbReference type="SUPFAM" id="SSF52540">
    <property type="entry name" value="P-loop containing nucleoside triphosphate hydrolases"/>
    <property type="match status" value="1"/>
</dbReference>
<dbReference type="AlphaFoldDB" id="A0A2A6CY31"/>
<evidence type="ECO:0000256" key="1">
    <source>
        <dbReference type="ARBA" id="ARBA00007913"/>
    </source>
</evidence>
<dbReference type="GO" id="GO:0005524">
    <property type="term" value="F:ATP binding"/>
    <property type="evidence" value="ECO:0007669"/>
    <property type="project" value="UniProtKB-KW"/>
</dbReference>
<dbReference type="Pfam" id="PF13087">
    <property type="entry name" value="AAA_12"/>
    <property type="match status" value="1"/>
</dbReference>
<sequence>MDSLSSQLGGLSLRTTSSTIPSTPAVSSPRMLGYLLGKTEKHACVLHWSSGKPFTMKIASIPATFEAGKLYPFQGPADKTVFSDISEDSKKYYYCRGDISFTETGYRRRVLRGLLLGSRIRDHEQECSTVTSRSPLVISMPSRRGRIDLAWFRTEAGELFKVVVDNVKRDADSKKMTLFCTAATLLPSGLLKNSRLIHEETDQRTPIVTSVLDDFVMERRPIVTYSLLNRIYGDRGFASSTPPRDRTLVQIRKSKGDGIMLNVEQSQAVRYHTSDVYPALVIEAPPGSGKTLTAAAMALQRVGGLQLFLSTANVPVYNMAMALSDIDYGDLKIVHLESKEAAEKNRSPFAFELLTASDRALISLLELQLERARSLEKRELIDKIRQVKDDALYRSGGCDVIFGTVDKILMKLISPGGNRPCPIQRQLETAVTRIVIDEASQLTEAALNAIHLCFPTAKLVLIGDSKQLPPFRSEEGDVASKLAARSALDVLKRRSNVPVITLRQVYRAAPSAMAHYSDVFYGGALVSGKPESSRVKLSSIIKVATSCTFMEVVGSKAESFGTSRQNDKEIAALVWTINKLRLAGYDHESVMVISYYAAQQKLAKNSIPPAYEVLTVDSAQGREKDIVIVLTTVDTEAAPDFLKSPLRCNVAVSRHKEALIVLGHAALCKIEPWNMVLDNKYFTHVSLS</sequence>
<reference evidence="6" key="2">
    <citation type="submission" date="2022-06" db="UniProtKB">
        <authorList>
            <consortium name="EnsemblMetazoa"/>
        </authorList>
    </citation>
    <scope>IDENTIFICATION</scope>
    <source>
        <strain evidence="6">PS312</strain>
    </source>
</reference>
<proteinExistence type="inferred from homology"/>
<evidence type="ECO:0000313" key="7">
    <source>
        <dbReference type="Proteomes" id="UP000005239"/>
    </source>
</evidence>
<evidence type="ECO:0000256" key="3">
    <source>
        <dbReference type="ARBA" id="ARBA00022801"/>
    </source>
</evidence>
<organism evidence="6 7">
    <name type="scientific">Pristionchus pacificus</name>
    <name type="common">Parasitic nematode worm</name>
    <dbReference type="NCBI Taxonomy" id="54126"/>
    <lineage>
        <taxon>Eukaryota</taxon>
        <taxon>Metazoa</taxon>
        <taxon>Ecdysozoa</taxon>
        <taxon>Nematoda</taxon>
        <taxon>Chromadorea</taxon>
        <taxon>Rhabditida</taxon>
        <taxon>Rhabditina</taxon>
        <taxon>Diplogasteromorpha</taxon>
        <taxon>Diplogasteroidea</taxon>
        <taxon>Neodiplogasteridae</taxon>
        <taxon>Pristionchus</taxon>
    </lineage>
</organism>
<dbReference type="Pfam" id="PF13086">
    <property type="entry name" value="AAA_11"/>
    <property type="match status" value="1"/>
</dbReference>
<name>A0A2A6CY31_PRIPA</name>